<evidence type="ECO:0000256" key="3">
    <source>
        <dbReference type="ARBA" id="ARBA00022741"/>
    </source>
</evidence>
<evidence type="ECO:0000256" key="5">
    <source>
        <dbReference type="ARBA" id="ARBA00022840"/>
    </source>
</evidence>
<keyword evidence="8" id="KW-1185">Reference proteome</keyword>
<organism evidence="7 8">
    <name type="scientific">Pseudocohnilembus persalinus</name>
    <name type="common">Ciliate</name>
    <dbReference type="NCBI Taxonomy" id="266149"/>
    <lineage>
        <taxon>Eukaryota</taxon>
        <taxon>Sar</taxon>
        <taxon>Alveolata</taxon>
        <taxon>Ciliophora</taxon>
        <taxon>Intramacronucleata</taxon>
        <taxon>Oligohymenophorea</taxon>
        <taxon>Scuticociliatia</taxon>
        <taxon>Philasterida</taxon>
        <taxon>Pseudocohnilembidae</taxon>
        <taxon>Pseudocohnilembus</taxon>
    </lineage>
</organism>
<gene>
    <name evidence="7" type="ORF">PPERSA_03548</name>
</gene>
<comment type="caution">
    <text evidence="7">The sequence shown here is derived from an EMBL/GenBank/DDBJ whole genome shotgun (WGS) entry which is preliminary data.</text>
</comment>
<evidence type="ECO:0000256" key="4">
    <source>
        <dbReference type="ARBA" id="ARBA00022777"/>
    </source>
</evidence>
<dbReference type="OrthoDB" id="248923at2759"/>
<sequence>MIYYFLEMAVITPFYKKSLFKEFTDRYKEYQIYQLNKNEITRQLETFKFKPYEEIRAKYIIVSMLNAIKANSIFHEENGDIYLLGGFDFFKPINTKGQGDIYTTCKGSTNHIAPEILQTNVKIRKQYNYKCDIWSLGVLFYQLLTGKMPFRRYLFNNSKDRQYIEEKLEQFIEQIDYDIIQNQKAKCLVKQMMQFDPEQRISYYDLVMNSYFDKENNNNDQIYGKYNQIVFSLRELVQKPENNIQQYNQTSQCQINIEYSYKDNNTEFRPDQCNEQIDLYEHQSQTNFQNLKQKYQLSTKSSQELFINKQAEQNQDQDNVNEIDDIELKQGVKIQESNQSAQQNNKNQDILYGDFDIIQEEQKEEQKEQRSNKYDINKY</sequence>
<keyword evidence="3" id="KW-0547">Nucleotide-binding</keyword>
<dbReference type="GO" id="GO:0005634">
    <property type="term" value="C:nucleus"/>
    <property type="evidence" value="ECO:0007669"/>
    <property type="project" value="TreeGrafter"/>
</dbReference>
<dbReference type="GO" id="GO:0005524">
    <property type="term" value="F:ATP binding"/>
    <property type="evidence" value="ECO:0007669"/>
    <property type="project" value="UniProtKB-KW"/>
</dbReference>
<dbReference type="InterPro" id="IPR000719">
    <property type="entry name" value="Prot_kinase_dom"/>
</dbReference>
<dbReference type="Proteomes" id="UP000054937">
    <property type="component" value="Unassembled WGS sequence"/>
</dbReference>
<dbReference type="AlphaFoldDB" id="A0A0V0QQ31"/>
<dbReference type="InParanoid" id="A0A0V0QQ31"/>
<reference evidence="7 8" key="1">
    <citation type="journal article" date="2015" name="Sci. Rep.">
        <title>Genome of the facultative scuticociliatosis pathogen Pseudocohnilembus persalinus provides insight into its virulence through horizontal gene transfer.</title>
        <authorList>
            <person name="Xiong J."/>
            <person name="Wang G."/>
            <person name="Cheng J."/>
            <person name="Tian M."/>
            <person name="Pan X."/>
            <person name="Warren A."/>
            <person name="Jiang C."/>
            <person name="Yuan D."/>
            <person name="Miao W."/>
        </authorList>
    </citation>
    <scope>NUCLEOTIDE SEQUENCE [LARGE SCALE GENOMIC DNA]</scope>
    <source>
        <strain evidence="7">36N120E</strain>
    </source>
</reference>
<dbReference type="PROSITE" id="PS50011">
    <property type="entry name" value="PROTEIN_KINASE_DOM"/>
    <property type="match status" value="1"/>
</dbReference>
<accession>A0A0V0QQ31</accession>
<dbReference type="SUPFAM" id="SSF56112">
    <property type="entry name" value="Protein kinase-like (PK-like)"/>
    <property type="match status" value="1"/>
</dbReference>
<proteinExistence type="predicted"/>
<dbReference type="InterPro" id="IPR011009">
    <property type="entry name" value="Kinase-like_dom_sf"/>
</dbReference>
<evidence type="ECO:0000256" key="2">
    <source>
        <dbReference type="ARBA" id="ARBA00022679"/>
    </source>
</evidence>
<dbReference type="Pfam" id="PF00069">
    <property type="entry name" value="Pkinase"/>
    <property type="match status" value="1"/>
</dbReference>
<protein>
    <submittedName>
        <fullName evidence="7">Protein kinase-like domain</fullName>
    </submittedName>
</protein>
<dbReference type="PANTHER" id="PTHR24345:SF0">
    <property type="entry name" value="CELL CYCLE SERINE_THREONINE-PROTEIN KINASE CDC5_MSD2"/>
    <property type="match status" value="1"/>
</dbReference>
<keyword evidence="4 7" id="KW-0418">Kinase</keyword>
<evidence type="ECO:0000313" key="7">
    <source>
        <dbReference type="EMBL" id="KRX04308.1"/>
    </source>
</evidence>
<keyword evidence="2" id="KW-0808">Transferase</keyword>
<evidence type="ECO:0000256" key="1">
    <source>
        <dbReference type="ARBA" id="ARBA00022527"/>
    </source>
</evidence>
<evidence type="ECO:0000259" key="6">
    <source>
        <dbReference type="PROSITE" id="PS50011"/>
    </source>
</evidence>
<dbReference type="GO" id="GO:0004674">
    <property type="term" value="F:protein serine/threonine kinase activity"/>
    <property type="evidence" value="ECO:0007669"/>
    <property type="project" value="UniProtKB-KW"/>
</dbReference>
<dbReference type="EMBL" id="LDAU01000119">
    <property type="protein sequence ID" value="KRX04308.1"/>
    <property type="molecule type" value="Genomic_DNA"/>
</dbReference>
<dbReference type="SMART" id="SM00220">
    <property type="entry name" value="S_TKc"/>
    <property type="match status" value="1"/>
</dbReference>
<evidence type="ECO:0000313" key="8">
    <source>
        <dbReference type="Proteomes" id="UP000054937"/>
    </source>
</evidence>
<feature type="domain" description="Protein kinase" evidence="6">
    <location>
        <begin position="1"/>
        <end position="212"/>
    </location>
</feature>
<name>A0A0V0QQ31_PSEPJ</name>
<dbReference type="Gene3D" id="1.10.510.10">
    <property type="entry name" value="Transferase(Phosphotransferase) domain 1"/>
    <property type="match status" value="1"/>
</dbReference>
<keyword evidence="1" id="KW-0723">Serine/threonine-protein kinase</keyword>
<keyword evidence="5" id="KW-0067">ATP-binding</keyword>
<dbReference type="PANTHER" id="PTHR24345">
    <property type="entry name" value="SERINE/THREONINE-PROTEIN KINASE PLK"/>
    <property type="match status" value="1"/>
</dbReference>